<evidence type="ECO:0000256" key="2">
    <source>
        <dbReference type="ARBA" id="ARBA00009592"/>
    </source>
</evidence>
<keyword evidence="5 12" id="KW-0812">Transmembrane</keyword>
<dbReference type="EMBL" id="JAWXYG010000001">
    <property type="protein sequence ID" value="KAK4283091.1"/>
    <property type="molecule type" value="Genomic_DNA"/>
</dbReference>
<keyword evidence="4" id="KW-0433">Leucine-rich repeat</keyword>
<accession>A0AAE1N5E2</accession>
<dbReference type="PANTHER" id="PTHR48063:SF112">
    <property type="entry name" value="RECEPTOR LIKE PROTEIN 30-LIKE"/>
    <property type="match status" value="1"/>
</dbReference>
<keyword evidence="9 12" id="KW-0472">Membrane</keyword>
<gene>
    <name evidence="13" type="ORF">QN277_000085</name>
</gene>
<keyword evidence="11" id="KW-0325">Glycoprotein</keyword>
<keyword evidence="14" id="KW-1185">Reference proteome</keyword>
<dbReference type="InterPro" id="IPR032675">
    <property type="entry name" value="LRR_dom_sf"/>
</dbReference>
<dbReference type="InterPro" id="IPR046956">
    <property type="entry name" value="RLP23-like"/>
</dbReference>
<dbReference type="FunFam" id="3.80.10.10:FF:000095">
    <property type="entry name" value="LRR receptor-like serine/threonine-protein kinase GSO1"/>
    <property type="match status" value="1"/>
</dbReference>
<evidence type="ECO:0000256" key="5">
    <source>
        <dbReference type="ARBA" id="ARBA00022692"/>
    </source>
</evidence>
<dbReference type="Pfam" id="PF00560">
    <property type="entry name" value="LRR_1"/>
    <property type="match status" value="7"/>
</dbReference>
<dbReference type="SUPFAM" id="SSF52058">
    <property type="entry name" value="L domain-like"/>
    <property type="match status" value="1"/>
</dbReference>
<feature type="transmembrane region" description="Helical" evidence="12">
    <location>
        <begin position="413"/>
        <end position="436"/>
    </location>
</feature>
<evidence type="ECO:0000256" key="3">
    <source>
        <dbReference type="ARBA" id="ARBA00022475"/>
    </source>
</evidence>
<evidence type="ECO:0000256" key="11">
    <source>
        <dbReference type="ARBA" id="ARBA00023180"/>
    </source>
</evidence>
<evidence type="ECO:0000256" key="6">
    <source>
        <dbReference type="ARBA" id="ARBA00022729"/>
    </source>
</evidence>
<evidence type="ECO:0000313" key="14">
    <source>
        <dbReference type="Proteomes" id="UP001293593"/>
    </source>
</evidence>
<evidence type="ECO:0000256" key="9">
    <source>
        <dbReference type="ARBA" id="ARBA00023136"/>
    </source>
</evidence>
<dbReference type="Proteomes" id="UP001293593">
    <property type="component" value="Unassembled WGS sequence"/>
</dbReference>
<keyword evidence="3" id="KW-1003">Cell membrane</keyword>
<reference evidence="13" key="1">
    <citation type="submission" date="2023-10" db="EMBL/GenBank/DDBJ databases">
        <title>Chromosome-level genome of the transformable northern wattle, Acacia crassicarpa.</title>
        <authorList>
            <person name="Massaro I."/>
            <person name="Sinha N.R."/>
            <person name="Poethig S."/>
            <person name="Leichty A.R."/>
        </authorList>
    </citation>
    <scope>NUCLEOTIDE SEQUENCE</scope>
    <source>
        <strain evidence="13">Acra3RX</strain>
        <tissue evidence="13">Leaf</tissue>
    </source>
</reference>
<organism evidence="13 14">
    <name type="scientific">Acacia crassicarpa</name>
    <name type="common">northern wattle</name>
    <dbReference type="NCBI Taxonomy" id="499986"/>
    <lineage>
        <taxon>Eukaryota</taxon>
        <taxon>Viridiplantae</taxon>
        <taxon>Streptophyta</taxon>
        <taxon>Embryophyta</taxon>
        <taxon>Tracheophyta</taxon>
        <taxon>Spermatophyta</taxon>
        <taxon>Magnoliopsida</taxon>
        <taxon>eudicotyledons</taxon>
        <taxon>Gunneridae</taxon>
        <taxon>Pentapetalae</taxon>
        <taxon>rosids</taxon>
        <taxon>fabids</taxon>
        <taxon>Fabales</taxon>
        <taxon>Fabaceae</taxon>
        <taxon>Caesalpinioideae</taxon>
        <taxon>mimosoid clade</taxon>
        <taxon>Acacieae</taxon>
        <taxon>Acacia</taxon>
    </lineage>
</organism>
<dbReference type="AlphaFoldDB" id="A0AAE1N5E2"/>
<evidence type="ECO:0000256" key="12">
    <source>
        <dbReference type="SAM" id="Phobius"/>
    </source>
</evidence>
<keyword evidence="8 12" id="KW-1133">Transmembrane helix</keyword>
<evidence type="ECO:0000256" key="4">
    <source>
        <dbReference type="ARBA" id="ARBA00022614"/>
    </source>
</evidence>
<keyword evidence="7" id="KW-0677">Repeat</keyword>
<evidence type="ECO:0000256" key="8">
    <source>
        <dbReference type="ARBA" id="ARBA00022989"/>
    </source>
</evidence>
<protein>
    <submittedName>
        <fullName evidence="13">Uncharacterized protein</fullName>
    </submittedName>
</protein>
<dbReference type="PRINTS" id="PR00019">
    <property type="entry name" value="LEURICHRPT"/>
</dbReference>
<comment type="subcellular location">
    <subcellularLocation>
        <location evidence="1">Cell membrane</location>
        <topology evidence="1">Single-pass type I membrane protein</topology>
    </subcellularLocation>
</comment>
<proteinExistence type="inferred from homology"/>
<comment type="caution">
    <text evidence="13">The sequence shown here is derived from an EMBL/GenBank/DDBJ whole genome shotgun (WGS) entry which is preliminary data.</text>
</comment>
<sequence>MKLVQLDLSLNSLRGSISTFKGWSFEQLEILNLFGNKISGSLPTNIDEMMPGLKYLLLGNNSMYGSIPNSLCKMFTLVRLDLLKNKFSGEIPDCWQDNQGWDVINLSSNKLSGGVASIFGNLSSLLWLHLNNNSLHGELPYFINLKQLVIMDVGENQFVGGIPPWNGVIFPMLQILRLRQNKLNGSIPPQLCQLKSLQILDLASNNLMGSIPHCIGDLSGMIKSNSSNEAKFKFDFDFFTTNFIDEWPTEDVKQVVKGTELDYIKILKFVVNMDLSDNNLVGVFPKGVTQLTRLLGLNLSHNHLKGEIPERIGEIKLLEYFDISCNNFSGGIPETMSSLTALSHLNMSYNNLSGPIPTENQFLTLGDRRIYAGNPRLCGFPLPNKCIGGDLGDHALESEGFGDGDDDRDSEKVWFYFVIAIGFVVGFWSAIGTLLLKKSWRYAVFRRVDDVADEIYVTMVLKGAKLKRMIMRNHVHV</sequence>
<dbReference type="GO" id="GO:0005886">
    <property type="term" value="C:plasma membrane"/>
    <property type="evidence" value="ECO:0007669"/>
    <property type="project" value="UniProtKB-SubCell"/>
</dbReference>
<evidence type="ECO:0000256" key="7">
    <source>
        <dbReference type="ARBA" id="ARBA00022737"/>
    </source>
</evidence>
<dbReference type="InterPro" id="IPR001611">
    <property type="entry name" value="Leu-rich_rpt"/>
</dbReference>
<keyword evidence="10" id="KW-0675">Receptor</keyword>
<evidence type="ECO:0000256" key="10">
    <source>
        <dbReference type="ARBA" id="ARBA00023170"/>
    </source>
</evidence>
<dbReference type="Gene3D" id="3.80.10.10">
    <property type="entry name" value="Ribonuclease Inhibitor"/>
    <property type="match status" value="1"/>
</dbReference>
<evidence type="ECO:0000256" key="1">
    <source>
        <dbReference type="ARBA" id="ARBA00004251"/>
    </source>
</evidence>
<dbReference type="FunFam" id="3.80.10.10:FF:000111">
    <property type="entry name" value="LRR receptor-like serine/threonine-protein kinase ERECTA"/>
    <property type="match status" value="1"/>
</dbReference>
<dbReference type="PANTHER" id="PTHR48063">
    <property type="entry name" value="LRR RECEPTOR-LIKE KINASE"/>
    <property type="match status" value="1"/>
</dbReference>
<comment type="similarity">
    <text evidence="2">Belongs to the RLP family.</text>
</comment>
<name>A0AAE1N5E2_9FABA</name>
<keyword evidence="6" id="KW-0732">Signal</keyword>
<evidence type="ECO:0000313" key="13">
    <source>
        <dbReference type="EMBL" id="KAK4283091.1"/>
    </source>
</evidence>